<dbReference type="GO" id="GO:0005681">
    <property type="term" value="C:spliceosomal complex"/>
    <property type="evidence" value="ECO:0007669"/>
    <property type="project" value="UniProtKB-KW"/>
</dbReference>
<name>A0AAU9LFC9_9ASTR</name>
<evidence type="ECO:0000256" key="4">
    <source>
        <dbReference type="PROSITE-ProRule" id="PRU00176"/>
    </source>
</evidence>
<protein>
    <recommendedName>
        <fullName evidence="5">RRM domain-containing protein</fullName>
    </recommendedName>
</protein>
<dbReference type="SMART" id="SM00360">
    <property type="entry name" value="RRM"/>
    <property type="match status" value="1"/>
</dbReference>
<dbReference type="InterPro" id="IPR050907">
    <property type="entry name" value="SRSF"/>
</dbReference>
<dbReference type="EMBL" id="CAKMRJ010000001">
    <property type="protein sequence ID" value="CAH1413170.1"/>
    <property type="molecule type" value="Genomic_DNA"/>
</dbReference>
<dbReference type="PROSITE" id="PS50102">
    <property type="entry name" value="RRM"/>
    <property type="match status" value="1"/>
</dbReference>
<keyword evidence="7" id="KW-1185">Reference proteome</keyword>
<organism evidence="6 7">
    <name type="scientific">Lactuca virosa</name>
    <dbReference type="NCBI Taxonomy" id="75947"/>
    <lineage>
        <taxon>Eukaryota</taxon>
        <taxon>Viridiplantae</taxon>
        <taxon>Streptophyta</taxon>
        <taxon>Embryophyta</taxon>
        <taxon>Tracheophyta</taxon>
        <taxon>Spermatophyta</taxon>
        <taxon>Magnoliopsida</taxon>
        <taxon>eudicotyledons</taxon>
        <taxon>Gunneridae</taxon>
        <taxon>Pentapetalae</taxon>
        <taxon>asterids</taxon>
        <taxon>campanulids</taxon>
        <taxon>Asterales</taxon>
        <taxon>Asteraceae</taxon>
        <taxon>Cichorioideae</taxon>
        <taxon>Cichorieae</taxon>
        <taxon>Lactucinae</taxon>
        <taxon>Lactuca</taxon>
    </lineage>
</organism>
<dbReference type="CDD" id="cd00590">
    <property type="entry name" value="RRM_SF"/>
    <property type="match status" value="1"/>
</dbReference>
<dbReference type="GO" id="GO:0003723">
    <property type="term" value="F:RNA binding"/>
    <property type="evidence" value="ECO:0007669"/>
    <property type="project" value="UniProtKB-UniRule"/>
</dbReference>
<gene>
    <name evidence="6" type="ORF">LVIROSA_LOCUS1143</name>
</gene>
<dbReference type="GO" id="GO:0008380">
    <property type="term" value="P:RNA splicing"/>
    <property type="evidence" value="ECO:0007669"/>
    <property type="project" value="UniProtKB-KW"/>
</dbReference>
<evidence type="ECO:0000313" key="6">
    <source>
        <dbReference type="EMBL" id="CAH1413170.1"/>
    </source>
</evidence>
<feature type="domain" description="RRM" evidence="5">
    <location>
        <begin position="29"/>
        <end position="106"/>
    </location>
</feature>
<keyword evidence="2" id="KW-0747">Spliceosome</keyword>
<evidence type="ECO:0000256" key="2">
    <source>
        <dbReference type="ARBA" id="ARBA00022728"/>
    </source>
</evidence>
<dbReference type="AlphaFoldDB" id="A0AAU9LFC9"/>
<evidence type="ECO:0000313" key="7">
    <source>
        <dbReference type="Proteomes" id="UP001157418"/>
    </source>
</evidence>
<sequence>MRGHQQNGEWTKVRRRKNRNTFQSNKELMNYYVSGFADGTGKEELHEPFSRLEKVMDVYFGLKKDFQKRNFAFVRYADIRDAKEMELKLQGIKCRGKTLEVYISKQQRKTQQYQYQVPFWQPMQRKNMQSNIYHSAQPYYMEVRGNITYAQVTSESNVKKPQQHTSSITLNPNTFMRDWLKRGVLIIRT</sequence>
<evidence type="ECO:0000256" key="3">
    <source>
        <dbReference type="ARBA" id="ARBA00023187"/>
    </source>
</evidence>
<proteinExistence type="predicted"/>
<evidence type="ECO:0000256" key="1">
    <source>
        <dbReference type="ARBA" id="ARBA00022664"/>
    </source>
</evidence>
<dbReference type="Pfam" id="PF00076">
    <property type="entry name" value="RRM_1"/>
    <property type="match status" value="1"/>
</dbReference>
<evidence type="ECO:0000259" key="5">
    <source>
        <dbReference type="PROSITE" id="PS50102"/>
    </source>
</evidence>
<dbReference type="Gene3D" id="3.30.70.330">
    <property type="match status" value="1"/>
</dbReference>
<keyword evidence="4" id="KW-0694">RNA-binding</keyword>
<reference evidence="6 7" key="1">
    <citation type="submission" date="2022-01" db="EMBL/GenBank/DDBJ databases">
        <authorList>
            <person name="Xiong W."/>
            <person name="Schranz E."/>
        </authorList>
    </citation>
    <scope>NUCLEOTIDE SEQUENCE [LARGE SCALE GENOMIC DNA]</scope>
</reference>
<dbReference type="InterPro" id="IPR012677">
    <property type="entry name" value="Nucleotide-bd_a/b_plait_sf"/>
</dbReference>
<dbReference type="Proteomes" id="UP001157418">
    <property type="component" value="Unassembled WGS sequence"/>
</dbReference>
<dbReference type="InterPro" id="IPR000504">
    <property type="entry name" value="RRM_dom"/>
</dbReference>
<dbReference type="InterPro" id="IPR035979">
    <property type="entry name" value="RBD_domain_sf"/>
</dbReference>
<keyword evidence="1" id="KW-0507">mRNA processing</keyword>
<dbReference type="SUPFAM" id="SSF54928">
    <property type="entry name" value="RNA-binding domain, RBD"/>
    <property type="match status" value="1"/>
</dbReference>
<keyword evidence="3" id="KW-0508">mRNA splicing</keyword>
<dbReference type="PANTHER" id="PTHR23147">
    <property type="entry name" value="SERINE/ARGININE RICH SPLICING FACTOR"/>
    <property type="match status" value="1"/>
</dbReference>
<comment type="caution">
    <text evidence="6">The sequence shown here is derived from an EMBL/GenBank/DDBJ whole genome shotgun (WGS) entry which is preliminary data.</text>
</comment>
<accession>A0AAU9LFC9</accession>
<dbReference type="GO" id="GO:0006397">
    <property type="term" value="P:mRNA processing"/>
    <property type="evidence" value="ECO:0007669"/>
    <property type="project" value="UniProtKB-KW"/>
</dbReference>